<feature type="transmembrane region" description="Helical" evidence="1">
    <location>
        <begin position="27"/>
        <end position="45"/>
    </location>
</feature>
<comment type="caution">
    <text evidence="2">The sequence shown here is derived from an EMBL/GenBank/DDBJ whole genome shotgun (WGS) entry which is preliminary data.</text>
</comment>
<dbReference type="EMBL" id="ALWO02000015">
    <property type="protein sequence ID" value="EOZ99120.1"/>
    <property type="molecule type" value="Genomic_DNA"/>
</dbReference>
<gene>
    <name evidence="2" type="ORF">A33Q_0723</name>
</gene>
<keyword evidence="3" id="KW-1185">Reference proteome</keyword>
<evidence type="ECO:0000256" key="1">
    <source>
        <dbReference type="SAM" id="Phobius"/>
    </source>
</evidence>
<reference evidence="2 3" key="1">
    <citation type="journal article" date="2013" name="Genome Announc.">
        <title>Draft Genome Sequence of Indibacter alkaliphilus Strain LW1T, Isolated from Lonar Lake, a Haloalkaline Lake in the Buldana District of Maharashtra, India.</title>
        <authorList>
            <person name="Singh A."/>
            <person name="Kumar Jangir P."/>
            <person name="Sharma R."/>
            <person name="Singh A."/>
            <person name="Kumar Pinnaka A."/>
            <person name="Shivaji S."/>
        </authorList>
    </citation>
    <scope>NUCLEOTIDE SEQUENCE [LARGE SCALE GENOMIC DNA]</scope>
    <source>
        <strain evidence="3">CCUG 57479 / KCTC 22604 / LW1</strain>
    </source>
</reference>
<proteinExistence type="predicted"/>
<dbReference type="Proteomes" id="UP000006073">
    <property type="component" value="Unassembled WGS sequence"/>
</dbReference>
<evidence type="ECO:0000313" key="2">
    <source>
        <dbReference type="EMBL" id="EOZ99120.1"/>
    </source>
</evidence>
<accession>S2DPM2</accession>
<dbReference type="AlphaFoldDB" id="S2DPM2"/>
<sequence length="61" mass="7257">MSNGKQLLPLVVYLRGMVSRNIKKERLRWLMIGLICWFFTFWSSTESLPVFSLLKLFQSVF</sequence>
<organism evidence="2 3">
    <name type="scientific">Indibacter alkaliphilus (strain CCUG 57479 / KCTC 22604 / LW1)</name>
    <dbReference type="NCBI Taxonomy" id="1189612"/>
    <lineage>
        <taxon>Bacteria</taxon>
        <taxon>Pseudomonadati</taxon>
        <taxon>Bacteroidota</taxon>
        <taxon>Cytophagia</taxon>
        <taxon>Cytophagales</taxon>
        <taxon>Cyclobacteriaceae</taxon>
    </lineage>
</organism>
<keyword evidence="1" id="KW-0472">Membrane</keyword>
<evidence type="ECO:0000313" key="3">
    <source>
        <dbReference type="Proteomes" id="UP000006073"/>
    </source>
</evidence>
<keyword evidence="1" id="KW-0812">Transmembrane</keyword>
<keyword evidence="1" id="KW-1133">Transmembrane helix</keyword>
<name>S2DPM2_INDAL</name>
<protein>
    <submittedName>
        <fullName evidence="2">Uncharacterized protein</fullName>
    </submittedName>
</protein>
<dbReference type="STRING" id="1189612.A33Q_0723"/>